<dbReference type="PROSITE" id="PS50112">
    <property type="entry name" value="PAS"/>
    <property type="match status" value="1"/>
</dbReference>
<dbReference type="NCBIfam" id="TIGR00229">
    <property type="entry name" value="sensory_box"/>
    <property type="match status" value="1"/>
</dbReference>
<dbReference type="Gene3D" id="3.30.565.10">
    <property type="entry name" value="Histidine kinase-like ATPase, C-terminal domain"/>
    <property type="match status" value="1"/>
</dbReference>
<evidence type="ECO:0000256" key="5">
    <source>
        <dbReference type="ARBA" id="ARBA00022777"/>
    </source>
</evidence>
<dbReference type="RefSeq" id="WP_076666195.1">
    <property type="nucleotide sequence ID" value="NZ_FTPP01000001.1"/>
</dbReference>
<dbReference type="Gene3D" id="3.30.450.20">
    <property type="entry name" value="PAS domain"/>
    <property type="match status" value="1"/>
</dbReference>
<dbReference type="EMBL" id="FTPP01000001">
    <property type="protein sequence ID" value="SIT80053.1"/>
    <property type="molecule type" value="Genomic_DNA"/>
</dbReference>
<dbReference type="STRING" id="1317125.SAMN05444128_0818"/>
<organism evidence="9 10">
    <name type="scientific">Pontibacter indicus</name>
    <dbReference type="NCBI Taxonomy" id="1317125"/>
    <lineage>
        <taxon>Bacteria</taxon>
        <taxon>Pseudomonadati</taxon>
        <taxon>Bacteroidota</taxon>
        <taxon>Cytophagia</taxon>
        <taxon>Cytophagales</taxon>
        <taxon>Hymenobacteraceae</taxon>
        <taxon>Pontibacter</taxon>
    </lineage>
</organism>
<feature type="domain" description="PAS" evidence="7">
    <location>
        <begin position="11"/>
        <end position="82"/>
    </location>
</feature>
<accession>A0A1R3WQ99</accession>
<dbReference type="InterPro" id="IPR003594">
    <property type="entry name" value="HATPase_dom"/>
</dbReference>
<dbReference type="CDD" id="cd00082">
    <property type="entry name" value="HisKA"/>
    <property type="match status" value="1"/>
</dbReference>
<evidence type="ECO:0000256" key="4">
    <source>
        <dbReference type="ARBA" id="ARBA00022679"/>
    </source>
</evidence>
<dbReference type="InterPro" id="IPR036890">
    <property type="entry name" value="HATPase_C_sf"/>
</dbReference>
<dbReference type="CDD" id="cd00075">
    <property type="entry name" value="HATPase"/>
    <property type="match status" value="1"/>
</dbReference>
<keyword evidence="4" id="KW-0808">Transferase</keyword>
<dbReference type="OrthoDB" id="9766459at2"/>
<feature type="domain" description="Histidine kinase" evidence="6">
    <location>
        <begin position="152"/>
        <end position="365"/>
    </location>
</feature>
<dbReference type="InterPro" id="IPR035965">
    <property type="entry name" value="PAS-like_dom_sf"/>
</dbReference>
<dbReference type="SUPFAM" id="SSF55785">
    <property type="entry name" value="PYP-like sensor domain (PAS domain)"/>
    <property type="match status" value="1"/>
</dbReference>
<evidence type="ECO:0000259" key="8">
    <source>
        <dbReference type="PROSITE" id="PS50113"/>
    </source>
</evidence>
<comment type="catalytic activity">
    <reaction evidence="1">
        <text>ATP + protein L-histidine = ADP + protein N-phospho-L-histidine.</text>
        <dbReference type="EC" id="2.7.13.3"/>
    </reaction>
</comment>
<evidence type="ECO:0000313" key="9">
    <source>
        <dbReference type="EMBL" id="SIT80053.1"/>
    </source>
</evidence>
<evidence type="ECO:0000313" key="10">
    <source>
        <dbReference type="Proteomes" id="UP000187181"/>
    </source>
</evidence>
<dbReference type="InterPro" id="IPR003661">
    <property type="entry name" value="HisK_dim/P_dom"/>
</dbReference>
<dbReference type="SMART" id="SM00387">
    <property type="entry name" value="HATPase_c"/>
    <property type="match status" value="1"/>
</dbReference>
<dbReference type="CDD" id="cd00130">
    <property type="entry name" value="PAS"/>
    <property type="match status" value="1"/>
</dbReference>
<dbReference type="InterPro" id="IPR004358">
    <property type="entry name" value="Sig_transdc_His_kin-like_C"/>
</dbReference>
<proteinExistence type="predicted"/>
<dbReference type="PROSITE" id="PS50113">
    <property type="entry name" value="PAC"/>
    <property type="match status" value="1"/>
</dbReference>
<dbReference type="Proteomes" id="UP000187181">
    <property type="component" value="Unassembled WGS sequence"/>
</dbReference>
<dbReference type="InterPro" id="IPR036097">
    <property type="entry name" value="HisK_dim/P_sf"/>
</dbReference>
<sequence length="365" mass="42249">MDIKKELELYQFEKLNQTLFLNHPDAIYLLDLEGNFMMVNEEVCRISGYDRETLIGQSFEPLIEESMKAFTKERFLETMQDRPQRYETAIVTKNGVRYLDITNFPLKNENRILAVFGIAKDITEKKQKEIELEQYAALLQVHNDELEIFRKILAHDMRKPVANALGFARLLQGSLSDQKEHEVKRYLLHTVESVDAMLRDLNELIALQSTGKESKEEIDVNKTLRRIVNFFKEEIRQSGAVVELEIPENTRFLAIKAYFNSIVRNLISNALKYRSPNRPPLVKVYTLLRVEQLTIQVWDNGIGMDLPRIGKDLFQMHRRFAPKVAEGNGLGLYIVNQQVRLMGGQIKVESEVDKGSLFTIMLPAN</sequence>
<protein>
    <recommendedName>
        <fullName evidence="2">histidine kinase</fullName>
        <ecNumber evidence="2">2.7.13.3</ecNumber>
    </recommendedName>
</protein>
<dbReference type="AlphaFoldDB" id="A0A1R3WQ99"/>
<evidence type="ECO:0000259" key="7">
    <source>
        <dbReference type="PROSITE" id="PS50112"/>
    </source>
</evidence>
<evidence type="ECO:0000259" key="6">
    <source>
        <dbReference type="PROSITE" id="PS50109"/>
    </source>
</evidence>
<dbReference type="EC" id="2.7.13.3" evidence="2"/>
<gene>
    <name evidence="9" type="ORF">SAMN05444128_0818</name>
</gene>
<dbReference type="PRINTS" id="PR00344">
    <property type="entry name" value="BCTRLSENSOR"/>
</dbReference>
<dbReference type="PANTHER" id="PTHR43304:SF1">
    <property type="entry name" value="PAC DOMAIN-CONTAINING PROTEIN"/>
    <property type="match status" value="1"/>
</dbReference>
<reference evidence="10" key="1">
    <citation type="submission" date="2017-01" db="EMBL/GenBank/DDBJ databases">
        <authorList>
            <person name="Varghese N."/>
            <person name="Submissions S."/>
        </authorList>
    </citation>
    <scope>NUCLEOTIDE SEQUENCE [LARGE SCALE GENOMIC DNA]</scope>
    <source>
        <strain evidence="10">LP100</strain>
    </source>
</reference>
<evidence type="ECO:0000256" key="3">
    <source>
        <dbReference type="ARBA" id="ARBA00022553"/>
    </source>
</evidence>
<dbReference type="Pfam" id="PF13426">
    <property type="entry name" value="PAS_9"/>
    <property type="match status" value="1"/>
</dbReference>
<dbReference type="InterPro" id="IPR000014">
    <property type="entry name" value="PAS"/>
</dbReference>
<dbReference type="SUPFAM" id="SSF55874">
    <property type="entry name" value="ATPase domain of HSP90 chaperone/DNA topoisomerase II/histidine kinase"/>
    <property type="match status" value="1"/>
</dbReference>
<dbReference type="InterPro" id="IPR000700">
    <property type="entry name" value="PAS-assoc_C"/>
</dbReference>
<evidence type="ECO:0000256" key="2">
    <source>
        <dbReference type="ARBA" id="ARBA00012438"/>
    </source>
</evidence>
<dbReference type="InterPro" id="IPR052162">
    <property type="entry name" value="Sensor_kinase/Photoreceptor"/>
</dbReference>
<dbReference type="GO" id="GO:0000155">
    <property type="term" value="F:phosphorelay sensor kinase activity"/>
    <property type="evidence" value="ECO:0007669"/>
    <property type="project" value="InterPro"/>
</dbReference>
<feature type="domain" description="PAC" evidence="8">
    <location>
        <begin position="84"/>
        <end position="134"/>
    </location>
</feature>
<evidence type="ECO:0000256" key="1">
    <source>
        <dbReference type="ARBA" id="ARBA00000085"/>
    </source>
</evidence>
<dbReference type="PANTHER" id="PTHR43304">
    <property type="entry name" value="PHYTOCHROME-LIKE PROTEIN CPH1"/>
    <property type="match status" value="1"/>
</dbReference>
<keyword evidence="10" id="KW-1185">Reference proteome</keyword>
<dbReference type="Gene3D" id="1.10.287.130">
    <property type="match status" value="1"/>
</dbReference>
<keyword evidence="3" id="KW-0597">Phosphoprotein</keyword>
<keyword evidence="5" id="KW-0418">Kinase</keyword>
<dbReference type="SMART" id="SM00091">
    <property type="entry name" value="PAS"/>
    <property type="match status" value="1"/>
</dbReference>
<dbReference type="InterPro" id="IPR005467">
    <property type="entry name" value="His_kinase_dom"/>
</dbReference>
<dbReference type="SUPFAM" id="SSF47384">
    <property type="entry name" value="Homodimeric domain of signal transducing histidine kinase"/>
    <property type="match status" value="1"/>
</dbReference>
<dbReference type="PROSITE" id="PS50109">
    <property type="entry name" value="HIS_KIN"/>
    <property type="match status" value="1"/>
</dbReference>
<dbReference type="Pfam" id="PF02518">
    <property type="entry name" value="HATPase_c"/>
    <property type="match status" value="1"/>
</dbReference>
<name>A0A1R3WQ99_9BACT</name>